<keyword evidence="1" id="KW-1133">Transmembrane helix</keyword>
<dbReference type="PANTHER" id="PTHR23523:SF2">
    <property type="entry name" value="2-NITROIMIDAZOLE TRANSPORTER"/>
    <property type="match status" value="1"/>
</dbReference>
<feature type="transmembrane region" description="Helical" evidence="1">
    <location>
        <begin position="207"/>
        <end position="227"/>
    </location>
</feature>
<comment type="caution">
    <text evidence="2">The sequence shown here is derived from an EMBL/GenBank/DDBJ whole genome shotgun (WGS) entry which is preliminary data.</text>
</comment>
<dbReference type="PANTHER" id="PTHR23523">
    <property type="match status" value="1"/>
</dbReference>
<reference evidence="2" key="2">
    <citation type="submission" date="2021-04" db="EMBL/GenBank/DDBJ databases">
        <authorList>
            <person name="Gilroy R."/>
        </authorList>
    </citation>
    <scope>NUCLEOTIDE SEQUENCE</scope>
    <source>
        <strain evidence="2">ChiGjej4B4-7305</strain>
    </source>
</reference>
<dbReference type="InterPro" id="IPR052524">
    <property type="entry name" value="MFS_Cyanate_Porter"/>
</dbReference>
<feature type="transmembrane region" description="Helical" evidence="1">
    <location>
        <begin position="293"/>
        <end position="315"/>
    </location>
</feature>
<dbReference type="InterPro" id="IPR011701">
    <property type="entry name" value="MFS"/>
</dbReference>
<feature type="transmembrane region" description="Helical" evidence="1">
    <location>
        <begin position="133"/>
        <end position="152"/>
    </location>
</feature>
<dbReference type="AlphaFoldDB" id="A0A9D2EDQ4"/>
<accession>A0A9D2EDQ4</accession>
<feature type="transmembrane region" description="Helical" evidence="1">
    <location>
        <begin position="16"/>
        <end position="34"/>
    </location>
</feature>
<protein>
    <submittedName>
        <fullName evidence="2">MFS transporter</fullName>
    </submittedName>
</protein>
<dbReference type="Pfam" id="PF07690">
    <property type="entry name" value="MFS_1"/>
    <property type="match status" value="1"/>
</dbReference>
<dbReference type="GO" id="GO:0022857">
    <property type="term" value="F:transmembrane transporter activity"/>
    <property type="evidence" value="ECO:0007669"/>
    <property type="project" value="InterPro"/>
</dbReference>
<feature type="transmembrane region" description="Helical" evidence="1">
    <location>
        <begin position="327"/>
        <end position="348"/>
    </location>
</feature>
<reference evidence="2" key="1">
    <citation type="journal article" date="2021" name="PeerJ">
        <title>Extensive microbial diversity within the chicken gut microbiome revealed by metagenomics and culture.</title>
        <authorList>
            <person name="Gilroy R."/>
            <person name="Ravi A."/>
            <person name="Getino M."/>
            <person name="Pursley I."/>
            <person name="Horton D.L."/>
            <person name="Alikhan N.F."/>
            <person name="Baker D."/>
            <person name="Gharbi K."/>
            <person name="Hall N."/>
            <person name="Watson M."/>
            <person name="Adriaenssens E.M."/>
            <person name="Foster-Nyarko E."/>
            <person name="Jarju S."/>
            <person name="Secka A."/>
            <person name="Antonio M."/>
            <person name="Oren A."/>
            <person name="Chaudhuri R.R."/>
            <person name="La Ragione R."/>
            <person name="Hildebrand F."/>
            <person name="Pallen M.J."/>
        </authorList>
    </citation>
    <scope>NUCLEOTIDE SEQUENCE</scope>
    <source>
        <strain evidence="2">ChiGjej4B4-7305</strain>
    </source>
</reference>
<organism evidence="2 3">
    <name type="scientific">Candidatus Ruania gallistercoris</name>
    <dbReference type="NCBI Taxonomy" id="2838746"/>
    <lineage>
        <taxon>Bacteria</taxon>
        <taxon>Bacillati</taxon>
        <taxon>Actinomycetota</taxon>
        <taxon>Actinomycetes</taxon>
        <taxon>Micrococcales</taxon>
        <taxon>Ruaniaceae</taxon>
        <taxon>Ruania</taxon>
    </lineage>
</organism>
<feature type="transmembrane region" description="Helical" evidence="1">
    <location>
        <begin position="354"/>
        <end position="375"/>
    </location>
</feature>
<keyword evidence="1" id="KW-0812">Transmembrane</keyword>
<evidence type="ECO:0000313" key="3">
    <source>
        <dbReference type="Proteomes" id="UP000824037"/>
    </source>
</evidence>
<dbReference type="EMBL" id="DXBY01000127">
    <property type="protein sequence ID" value="HIZ35583.1"/>
    <property type="molecule type" value="Genomic_DNA"/>
</dbReference>
<feature type="transmembrane region" description="Helical" evidence="1">
    <location>
        <begin position="46"/>
        <end position="64"/>
    </location>
</feature>
<dbReference type="Gene3D" id="1.20.1250.20">
    <property type="entry name" value="MFS general substrate transporter like domains"/>
    <property type="match status" value="1"/>
</dbReference>
<feature type="transmembrane region" description="Helical" evidence="1">
    <location>
        <begin position="239"/>
        <end position="257"/>
    </location>
</feature>
<feature type="transmembrane region" description="Helical" evidence="1">
    <location>
        <begin position="104"/>
        <end position="127"/>
    </location>
</feature>
<sequence>MLPLIGAELDLSGRTLGLLTALPVMVFAATSGGVHRVVERFGIERTTVAALTGLALALLLRSWPGWAGNLWLGTALLGVALAVLNVTVPVIVKRDFSGAASWVTGSYVAVLRIFAGLAAALAVPLAASSNLGWRLALGSWALVAVLALLVWLPRAWRRRSSPGQDPSPASVAEPEATSVAVPAAEAPEQSLPRRSATVWYSAPAWRLAAYMGLQSVAFYTAFSWIPSVEHHLGVDPAHAGWHMFALQLAGILGSLLTPVLMRIGPDERLAATVPGAIIAAGALGLWLAPAAVLAWVVLIGLGTGSAFVAILSLLAIRAADLRTASRLSSMAQAVGYTIAAIGLLTAGFTFETNVIAVLPLILAVGAATAALGLAVGRRHSIQG</sequence>
<feature type="transmembrane region" description="Helical" evidence="1">
    <location>
        <begin position="70"/>
        <end position="92"/>
    </location>
</feature>
<name>A0A9D2EDQ4_9MICO</name>
<feature type="transmembrane region" description="Helical" evidence="1">
    <location>
        <begin position="269"/>
        <end position="287"/>
    </location>
</feature>
<dbReference type="Proteomes" id="UP000824037">
    <property type="component" value="Unassembled WGS sequence"/>
</dbReference>
<dbReference type="InterPro" id="IPR036259">
    <property type="entry name" value="MFS_trans_sf"/>
</dbReference>
<gene>
    <name evidence="2" type="ORF">H9815_07375</name>
</gene>
<proteinExistence type="predicted"/>
<evidence type="ECO:0000256" key="1">
    <source>
        <dbReference type="SAM" id="Phobius"/>
    </source>
</evidence>
<evidence type="ECO:0000313" key="2">
    <source>
        <dbReference type="EMBL" id="HIZ35583.1"/>
    </source>
</evidence>
<dbReference type="SUPFAM" id="SSF103473">
    <property type="entry name" value="MFS general substrate transporter"/>
    <property type="match status" value="1"/>
</dbReference>
<keyword evidence="1" id="KW-0472">Membrane</keyword>